<feature type="binding site" evidence="2">
    <location>
        <position position="8"/>
    </location>
    <ligand>
        <name>Zn(2+)</name>
        <dbReference type="ChEBI" id="CHEBI:29105"/>
        <label>1</label>
    </ligand>
</feature>
<dbReference type="KEGG" id="gfe:Gferi_22780"/>
<dbReference type="InterPro" id="IPR027476">
    <property type="entry name" value="DppA_N"/>
</dbReference>
<dbReference type="PIRSF" id="PIRSF015853">
    <property type="entry name" value="Pep_DppA"/>
    <property type="match status" value="1"/>
</dbReference>
<dbReference type="AlphaFoldDB" id="A0A1D8GMG7"/>
<dbReference type="Proteomes" id="UP000095743">
    <property type="component" value="Chromosome"/>
</dbReference>
<evidence type="ECO:0000256" key="1">
    <source>
        <dbReference type="PIRSR" id="PIRSR015853-1"/>
    </source>
</evidence>
<feature type="active site" description="Nucleophile" evidence="1">
    <location>
        <position position="117"/>
    </location>
</feature>
<dbReference type="GO" id="GO:0046872">
    <property type="term" value="F:metal ion binding"/>
    <property type="evidence" value="ECO:0007669"/>
    <property type="project" value="UniProtKB-KW"/>
</dbReference>
<dbReference type="Pfam" id="PF04951">
    <property type="entry name" value="Peptidase_M55"/>
    <property type="match status" value="1"/>
</dbReference>
<dbReference type="Gene3D" id="3.40.50.10780">
    <property type="entry name" value="Dipeptide transport protein"/>
    <property type="match status" value="1"/>
</dbReference>
<feature type="binding site" evidence="2">
    <location>
        <position position="135"/>
    </location>
    <ligand>
        <name>Zn(2+)</name>
        <dbReference type="ChEBI" id="CHEBI:29105"/>
        <label>2</label>
    </ligand>
</feature>
<keyword evidence="2" id="KW-0479">Metal-binding</keyword>
<dbReference type="STRING" id="1424294.Gferi_22780"/>
<feature type="binding site" evidence="2">
    <location>
        <position position="10"/>
    </location>
    <ligand>
        <name>Zn(2+)</name>
        <dbReference type="ChEBI" id="CHEBI:29105"/>
        <label>1</label>
    </ligand>
</feature>
<keyword evidence="2" id="KW-0862">Zinc</keyword>
<dbReference type="InterPro" id="IPR007035">
    <property type="entry name" value="Peptidase_M55"/>
</dbReference>
<dbReference type="RefSeq" id="WP_069980428.1">
    <property type="nucleotide sequence ID" value="NZ_CP017269.1"/>
</dbReference>
<reference evidence="3 4" key="1">
    <citation type="submission" date="2016-09" db="EMBL/GenBank/DDBJ databases">
        <title>Genomic analysis reveals versatility of anaerobic energy metabolism of Geosporobacter ferrireducens IRF9 of phylum Firmicutes.</title>
        <authorList>
            <person name="Kim S.-J."/>
        </authorList>
    </citation>
    <scope>NUCLEOTIDE SEQUENCE [LARGE SCALE GENOMIC DNA]</scope>
    <source>
        <strain evidence="3 4">IRF9</strain>
    </source>
</reference>
<evidence type="ECO:0000313" key="3">
    <source>
        <dbReference type="EMBL" id="AOT72113.1"/>
    </source>
</evidence>
<keyword evidence="4" id="KW-1185">Reference proteome</keyword>
<dbReference type="CDD" id="cd08770">
    <property type="entry name" value="DAP_dppA_3"/>
    <property type="match status" value="1"/>
</dbReference>
<dbReference type="SUPFAM" id="SSF63992">
    <property type="entry name" value="Dipeptide transport protein"/>
    <property type="match status" value="1"/>
</dbReference>
<feature type="binding site" evidence="2">
    <location>
        <position position="8"/>
    </location>
    <ligand>
        <name>Zn(2+)</name>
        <dbReference type="ChEBI" id="CHEBI:29105"/>
        <label>2</label>
    </ligand>
</feature>
<protein>
    <submittedName>
        <fullName evidence="3">Amino acid amidase</fullName>
    </submittedName>
</protein>
<feature type="binding site" evidence="2">
    <location>
        <position position="60"/>
    </location>
    <ligand>
        <name>Zn(2+)</name>
        <dbReference type="ChEBI" id="CHEBI:29105"/>
        <label>2</label>
    </ligand>
</feature>
<sequence length="265" mass="29597">MRLFICADIEGTTGIAHWDETDKPKSDYYPFADQMTKEVNAACEGALDAGFEKITVKDAHDSARNIDFTQLPEKVRLIRDWTKNPLSMMAGIDEGFDACVFTGFHVGAHSSGNPLAHTMNTTIYSVKINGIEASELHLNAYAAAYYGVPLVCVTGDEAVCEEAKQLNPNIKTVPVFEGMGDATKSIHPNLALRKIRETVTAALKEDLSKYVIPLPESFEIEISFKQHHLAYHASYYPGVERINATTVKYTAKDYYEVLRTFYFIH</sequence>
<dbReference type="OrthoDB" id="9785420at2"/>
<name>A0A1D8GMG7_9FIRM</name>
<organism evidence="3 4">
    <name type="scientific">Geosporobacter ferrireducens</name>
    <dbReference type="NCBI Taxonomy" id="1424294"/>
    <lineage>
        <taxon>Bacteria</taxon>
        <taxon>Bacillati</taxon>
        <taxon>Bacillota</taxon>
        <taxon>Clostridia</taxon>
        <taxon>Peptostreptococcales</taxon>
        <taxon>Thermotaleaceae</taxon>
        <taxon>Geosporobacter</taxon>
    </lineage>
</organism>
<evidence type="ECO:0000313" key="4">
    <source>
        <dbReference type="Proteomes" id="UP000095743"/>
    </source>
</evidence>
<dbReference type="Gene3D" id="3.30.1360.130">
    <property type="entry name" value="Dipeptide transport protein"/>
    <property type="match status" value="1"/>
</dbReference>
<accession>A0A1D8GMG7</accession>
<dbReference type="InterPro" id="IPR036177">
    <property type="entry name" value="Peptidase_M55_sf"/>
</dbReference>
<gene>
    <name evidence="3" type="ORF">Gferi_22780</name>
</gene>
<dbReference type="EMBL" id="CP017269">
    <property type="protein sequence ID" value="AOT72113.1"/>
    <property type="molecule type" value="Genomic_DNA"/>
</dbReference>
<proteinExistence type="predicted"/>
<evidence type="ECO:0000256" key="2">
    <source>
        <dbReference type="PIRSR" id="PIRSR015853-2"/>
    </source>
</evidence>
<feature type="binding site" evidence="2">
    <location>
        <position position="105"/>
    </location>
    <ligand>
        <name>Zn(2+)</name>
        <dbReference type="ChEBI" id="CHEBI:29105"/>
        <label>2</label>
    </ligand>
</feature>